<name>A0A1H3DNM5_9RHOB</name>
<dbReference type="RefSeq" id="WP_074637679.1">
    <property type="nucleotide sequence ID" value="NZ_FNNB01000011.1"/>
</dbReference>
<evidence type="ECO:0000259" key="1">
    <source>
        <dbReference type="Pfam" id="PF00534"/>
    </source>
</evidence>
<accession>A0A1H3DNM5</accession>
<dbReference type="InterPro" id="IPR028098">
    <property type="entry name" value="Glyco_trans_4-like_N"/>
</dbReference>
<keyword evidence="3" id="KW-0808">Transferase</keyword>
<feature type="domain" description="Glycosyltransferase subfamily 4-like N-terminal" evidence="2">
    <location>
        <begin position="20"/>
        <end position="196"/>
    </location>
</feature>
<dbReference type="SUPFAM" id="SSF53756">
    <property type="entry name" value="UDP-Glycosyltransferase/glycogen phosphorylase"/>
    <property type="match status" value="1"/>
</dbReference>
<protein>
    <submittedName>
        <fullName evidence="3">Glycosyltransferase involved in cell wall bisynthesis</fullName>
    </submittedName>
</protein>
<dbReference type="Proteomes" id="UP000183076">
    <property type="component" value="Unassembled WGS sequence"/>
</dbReference>
<dbReference type="Pfam" id="PF13579">
    <property type="entry name" value="Glyco_trans_4_4"/>
    <property type="match status" value="1"/>
</dbReference>
<dbReference type="PANTHER" id="PTHR45947">
    <property type="entry name" value="SULFOQUINOVOSYL TRANSFERASE SQD2"/>
    <property type="match status" value="1"/>
</dbReference>
<dbReference type="EMBL" id="FNNB01000011">
    <property type="protein sequence ID" value="SDX67957.1"/>
    <property type="molecule type" value="Genomic_DNA"/>
</dbReference>
<reference evidence="4" key="1">
    <citation type="submission" date="2016-10" db="EMBL/GenBank/DDBJ databases">
        <authorList>
            <person name="Varghese N."/>
            <person name="Submissions S."/>
        </authorList>
    </citation>
    <scope>NUCLEOTIDE SEQUENCE [LARGE SCALE GENOMIC DNA]</scope>
    <source>
        <strain evidence="4">DSM 10014</strain>
    </source>
</reference>
<gene>
    <name evidence="3" type="ORF">SAMN04488041_11166</name>
</gene>
<dbReference type="PANTHER" id="PTHR45947:SF3">
    <property type="entry name" value="SULFOQUINOVOSYL TRANSFERASE SQD2"/>
    <property type="match status" value="1"/>
</dbReference>
<dbReference type="CDD" id="cd03794">
    <property type="entry name" value="GT4_WbuB-like"/>
    <property type="match status" value="1"/>
</dbReference>
<dbReference type="AlphaFoldDB" id="A0A1H3DNM5"/>
<sequence length="395" mass="44369">MKLLILSFYFPPDLSAGSFRTSALIDALAAQGRHHLTMEIMTTMPNRYRGMDQNVPTLEQCGSITIRRFQLPSHNSGMRDQSLSFLSYARQVLKEVRNKEFDLVFATSSRLMTASLGAYISRRMKVPLYLDIRDLFTDTMKDVVPSPIARPLLPILRTIERRTFKKASKINVVSQGFVDHIGAVVSSQSIKVFSNGIDPSFLTYDYSKHINHSSKTSKILYAGNIGEGQGLHNILPSVAVMLKGRAIFRIIGDGGRRKILEEQLHEIAKENVQLMPSVAREELHSQYKDADMLFLHLNNYDAFLKVLPSKIFEYAATGKPILAGVSGYAADFLRNEVPGVEVFKPCDAGGMIAAFSKLEASPKMFDRREFIKKYARSTIMKDMAIDILDTFPSKK</sequence>
<organism evidence="3 4">
    <name type="scientific">Sulfitobacter pontiacus</name>
    <dbReference type="NCBI Taxonomy" id="60137"/>
    <lineage>
        <taxon>Bacteria</taxon>
        <taxon>Pseudomonadati</taxon>
        <taxon>Pseudomonadota</taxon>
        <taxon>Alphaproteobacteria</taxon>
        <taxon>Rhodobacterales</taxon>
        <taxon>Roseobacteraceae</taxon>
        <taxon>Sulfitobacter</taxon>
    </lineage>
</organism>
<evidence type="ECO:0000313" key="4">
    <source>
        <dbReference type="Proteomes" id="UP000183076"/>
    </source>
</evidence>
<dbReference type="GO" id="GO:0016758">
    <property type="term" value="F:hexosyltransferase activity"/>
    <property type="evidence" value="ECO:0007669"/>
    <property type="project" value="TreeGrafter"/>
</dbReference>
<proteinExistence type="predicted"/>
<dbReference type="Pfam" id="PF00534">
    <property type="entry name" value="Glycos_transf_1"/>
    <property type="match status" value="1"/>
</dbReference>
<evidence type="ECO:0000259" key="2">
    <source>
        <dbReference type="Pfam" id="PF13579"/>
    </source>
</evidence>
<evidence type="ECO:0000313" key="3">
    <source>
        <dbReference type="EMBL" id="SDX67957.1"/>
    </source>
</evidence>
<dbReference type="InterPro" id="IPR050194">
    <property type="entry name" value="Glycosyltransferase_grp1"/>
</dbReference>
<dbReference type="Gene3D" id="3.40.50.2000">
    <property type="entry name" value="Glycogen Phosphorylase B"/>
    <property type="match status" value="2"/>
</dbReference>
<feature type="domain" description="Glycosyl transferase family 1" evidence="1">
    <location>
        <begin position="209"/>
        <end position="377"/>
    </location>
</feature>
<dbReference type="InterPro" id="IPR001296">
    <property type="entry name" value="Glyco_trans_1"/>
</dbReference>
<dbReference type="STRING" id="60137.SAMN04488041_11166"/>